<dbReference type="Proteomes" id="UP001153714">
    <property type="component" value="Chromosome 11"/>
</dbReference>
<evidence type="ECO:0000313" key="3">
    <source>
        <dbReference type="Proteomes" id="UP001153714"/>
    </source>
</evidence>
<dbReference type="AlphaFoldDB" id="A0A9N9QUH7"/>
<reference evidence="2" key="1">
    <citation type="submission" date="2021-12" db="EMBL/GenBank/DDBJ databases">
        <authorList>
            <person name="King R."/>
        </authorList>
    </citation>
    <scope>NUCLEOTIDE SEQUENCE</scope>
</reference>
<reference evidence="2" key="2">
    <citation type="submission" date="2022-10" db="EMBL/GenBank/DDBJ databases">
        <authorList>
            <consortium name="ENA_rothamsted_submissions"/>
            <consortium name="culmorum"/>
            <person name="King R."/>
        </authorList>
    </citation>
    <scope>NUCLEOTIDE SEQUENCE</scope>
</reference>
<organism evidence="2 3">
    <name type="scientific">Diatraea saccharalis</name>
    <name type="common">sugarcane borer</name>
    <dbReference type="NCBI Taxonomy" id="40085"/>
    <lineage>
        <taxon>Eukaryota</taxon>
        <taxon>Metazoa</taxon>
        <taxon>Ecdysozoa</taxon>
        <taxon>Arthropoda</taxon>
        <taxon>Hexapoda</taxon>
        <taxon>Insecta</taxon>
        <taxon>Pterygota</taxon>
        <taxon>Neoptera</taxon>
        <taxon>Endopterygota</taxon>
        <taxon>Lepidoptera</taxon>
        <taxon>Glossata</taxon>
        <taxon>Ditrysia</taxon>
        <taxon>Pyraloidea</taxon>
        <taxon>Crambidae</taxon>
        <taxon>Crambinae</taxon>
        <taxon>Diatraea</taxon>
    </lineage>
</organism>
<feature type="region of interest" description="Disordered" evidence="1">
    <location>
        <begin position="67"/>
        <end position="106"/>
    </location>
</feature>
<dbReference type="EMBL" id="OU893342">
    <property type="protein sequence ID" value="CAG9783593.1"/>
    <property type="molecule type" value="Genomic_DNA"/>
</dbReference>
<gene>
    <name evidence="2" type="ORF">DIATSA_LOCUS1757</name>
</gene>
<evidence type="ECO:0000313" key="2">
    <source>
        <dbReference type="EMBL" id="CAG9783593.1"/>
    </source>
</evidence>
<name>A0A9N9QUH7_9NEOP</name>
<feature type="compositionally biased region" description="Low complexity" evidence="1">
    <location>
        <begin position="78"/>
        <end position="99"/>
    </location>
</feature>
<keyword evidence="3" id="KW-1185">Reference proteome</keyword>
<evidence type="ECO:0000256" key="1">
    <source>
        <dbReference type="SAM" id="MobiDB-lite"/>
    </source>
</evidence>
<proteinExistence type="predicted"/>
<protein>
    <submittedName>
        <fullName evidence="2">Uncharacterized protein</fullName>
    </submittedName>
</protein>
<accession>A0A9N9QUH7</accession>
<dbReference type="OrthoDB" id="7480210at2759"/>
<sequence length="133" mass="14151">MTLEAFELLIGKVVQTDSSGTILEPLAPATAAAKLCFTGLLFFLFQGCGCVGRGGWAFACARILRPAPARSPRPPHSPRIAPRSLAPRRSLRSPASHRSTAVDKLSQTHYGAASRYGRDALHLPAINQTSSAL</sequence>